<feature type="active site" evidence="19">
    <location>
        <position position="311"/>
    </location>
</feature>
<dbReference type="GO" id="GO:0009252">
    <property type="term" value="P:peptidoglycan biosynthetic process"/>
    <property type="evidence" value="ECO:0007669"/>
    <property type="project" value="UniProtKB-UniRule"/>
</dbReference>
<keyword evidence="11 19" id="KW-0521">NADP</keyword>
<reference evidence="22" key="1">
    <citation type="submission" date="2017-09" db="EMBL/GenBank/DDBJ databases">
        <authorList>
            <person name="Feng G."/>
            <person name="Zhu H."/>
        </authorList>
    </citation>
    <scope>NUCLEOTIDE SEQUENCE [LARGE SCALE GENOMIC DNA]</scope>
    <source>
        <strain evidence="22">1PNM-20</strain>
    </source>
</reference>
<protein>
    <recommendedName>
        <fullName evidence="6 19">UDP-N-acetylenolpyruvoylglucosamine reductase</fullName>
        <ecNumber evidence="5 19">1.3.1.98</ecNumber>
    </recommendedName>
    <alternativeName>
        <fullName evidence="17 19">UDP-N-acetylmuramate dehydrogenase</fullName>
    </alternativeName>
</protein>
<keyword evidence="12 19" id="KW-0133">Cell shape</keyword>
<dbReference type="NCBIfam" id="NF010480">
    <property type="entry name" value="PRK13905.1"/>
    <property type="match status" value="1"/>
</dbReference>
<evidence type="ECO:0000256" key="18">
    <source>
        <dbReference type="ARBA" id="ARBA00048914"/>
    </source>
</evidence>
<evidence type="ECO:0000256" key="15">
    <source>
        <dbReference type="ARBA" id="ARBA00023306"/>
    </source>
</evidence>
<dbReference type="AlphaFoldDB" id="A0A2A2SAZ1"/>
<dbReference type="EC" id="1.3.1.98" evidence="5 19"/>
<evidence type="ECO:0000256" key="1">
    <source>
        <dbReference type="ARBA" id="ARBA00001974"/>
    </source>
</evidence>
<keyword evidence="22" id="KW-1185">Reference proteome</keyword>
<keyword evidence="9 19" id="KW-0285">Flavoprotein</keyword>
<dbReference type="Pfam" id="PF02873">
    <property type="entry name" value="MurB_C"/>
    <property type="match status" value="1"/>
</dbReference>
<dbReference type="InterPro" id="IPR003170">
    <property type="entry name" value="MurB"/>
</dbReference>
<comment type="pathway">
    <text evidence="4 19">Cell wall biogenesis; peptidoglycan biosynthesis.</text>
</comment>
<dbReference type="InterPro" id="IPR036635">
    <property type="entry name" value="MurB_C_sf"/>
</dbReference>
<dbReference type="PANTHER" id="PTHR21071">
    <property type="entry name" value="UDP-N-ACETYLENOLPYRUVOYLGLUCOSAMINE REDUCTASE"/>
    <property type="match status" value="1"/>
</dbReference>
<dbReference type="GO" id="GO:0005829">
    <property type="term" value="C:cytosol"/>
    <property type="evidence" value="ECO:0007669"/>
    <property type="project" value="TreeGrafter"/>
</dbReference>
<keyword evidence="15 19" id="KW-0131">Cell cycle</keyword>
<sequence>MLDVPARRPTAGSALTRLHQVLAADELSRDVALAGLGRWRIGGPADLVVTPRSTESLAAALRVIAETGVPHVVIGDGSNLLFDDEGFRGVVVRVGRAFGGFAAKPDGHVEAGAGLWVPSFVRQVIEAGLAGATHAIGIPGTLGGLVTMNGGSQRRGIGENVLSVDVVKRDGTRRRIDRTELRYSYRASALQDAGAIVVAARFRFEPGDRHALRREAIGILAARRAKFPRVRANCGSVFVSDPKLYSLIGPPGLAIERAGLKGFAIGDAQISPDHANFIVNNGQARSADVLALIGLARERVRALTGIAMDAEVRHLAPDGVMRPAHEVAAVPRFIQPPGQEHRP</sequence>
<comment type="caution">
    <text evidence="21">The sequence shown here is derived from an EMBL/GenBank/DDBJ whole genome shotgun (WGS) entry which is preliminary data.</text>
</comment>
<evidence type="ECO:0000313" key="21">
    <source>
        <dbReference type="EMBL" id="PAX06350.1"/>
    </source>
</evidence>
<dbReference type="InterPro" id="IPR016169">
    <property type="entry name" value="FAD-bd_PCMH_sub2"/>
</dbReference>
<accession>A0A2A2SAZ1</accession>
<evidence type="ECO:0000256" key="5">
    <source>
        <dbReference type="ARBA" id="ARBA00012518"/>
    </source>
</evidence>
<dbReference type="UniPathway" id="UPA00219"/>
<dbReference type="SUPFAM" id="SSF56194">
    <property type="entry name" value="Uridine diphospho-N-Acetylenolpyruvylglucosamine reductase, MurB, C-terminal domain"/>
    <property type="match status" value="1"/>
</dbReference>
<evidence type="ECO:0000256" key="2">
    <source>
        <dbReference type="ARBA" id="ARBA00003921"/>
    </source>
</evidence>
<dbReference type="Pfam" id="PF01565">
    <property type="entry name" value="FAD_binding_4"/>
    <property type="match status" value="1"/>
</dbReference>
<dbReference type="Gene3D" id="3.90.78.10">
    <property type="entry name" value="UDP-N-acetylenolpyruvoylglucosamine reductase, C-terminal domain"/>
    <property type="match status" value="1"/>
</dbReference>
<evidence type="ECO:0000256" key="7">
    <source>
        <dbReference type="ARBA" id="ARBA00022490"/>
    </source>
</evidence>
<comment type="catalytic activity">
    <reaction evidence="18 19">
        <text>UDP-N-acetyl-alpha-D-muramate + NADP(+) = UDP-N-acetyl-3-O-(1-carboxyvinyl)-alpha-D-glucosamine + NADPH + H(+)</text>
        <dbReference type="Rhea" id="RHEA:12248"/>
        <dbReference type="ChEBI" id="CHEBI:15378"/>
        <dbReference type="ChEBI" id="CHEBI:57783"/>
        <dbReference type="ChEBI" id="CHEBI:58349"/>
        <dbReference type="ChEBI" id="CHEBI:68483"/>
        <dbReference type="ChEBI" id="CHEBI:70757"/>
        <dbReference type="EC" id="1.3.1.98"/>
    </reaction>
</comment>
<evidence type="ECO:0000256" key="19">
    <source>
        <dbReference type="HAMAP-Rule" id="MF_00037"/>
    </source>
</evidence>
<dbReference type="Gene3D" id="3.30.465.10">
    <property type="match status" value="1"/>
</dbReference>
<evidence type="ECO:0000313" key="22">
    <source>
        <dbReference type="Proteomes" id="UP000218151"/>
    </source>
</evidence>
<dbReference type="PROSITE" id="PS51387">
    <property type="entry name" value="FAD_PCMH"/>
    <property type="match status" value="1"/>
</dbReference>
<comment type="function">
    <text evidence="2 19">Cell wall formation.</text>
</comment>
<feature type="domain" description="FAD-binding PCMH-type" evidence="20">
    <location>
        <begin position="41"/>
        <end position="207"/>
    </location>
</feature>
<evidence type="ECO:0000256" key="6">
    <source>
        <dbReference type="ARBA" id="ARBA00015188"/>
    </source>
</evidence>
<evidence type="ECO:0000256" key="4">
    <source>
        <dbReference type="ARBA" id="ARBA00004752"/>
    </source>
</evidence>
<dbReference type="InterPro" id="IPR016167">
    <property type="entry name" value="FAD-bd_PCMH_sub1"/>
</dbReference>
<evidence type="ECO:0000259" key="20">
    <source>
        <dbReference type="PROSITE" id="PS51387"/>
    </source>
</evidence>
<evidence type="ECO:0000256" key="16">
    <source>
        <dbReference type="ARBA" id="ARBA00023316"/>
    </source>
</evidence>
<name>A0A2A2SAZ1_9SPHN</name>
<gene>
    <name evidence="19" type="primary">murB</name>
    <name evidence="21" type="ORF">CKY28_17890</name>
</gene>
<dbReference type="InterPro" id="IPR006094">
    <property type="entry name" value="Oxid_FAD_bind_N"/>
</dbReference>
<evidence type="ECO:0000256" key="3">
    <source>
        <dbReference type="ARBA" id="ARBA00004496"/>
    </source>
</evidence>
<comment type="subcellular location">
    <subcellularLocation>
        <location evidence="3 19">Cytoplasm</location>
    </subcellularLocation>
</comment>
<dbReference type="SUPFAM" id="SSF56176">
    <property type="entry name" value="FAD-binding/transporter-associated domain-like"/>
    <property type="match status" value="1"/>
</dbReference>
<dbReference type="GO" id="GO:0008360">
    <property type="term" value="P:regulation of cell shape"/>
    <property type="evidence" value="ECO:0007669"/>
    <property type="project" value="UniProtKB-KW"/>
</dbReference>
<dbReference type="Proteomes" id="UP000218151">
    <property type="component" value="Unassembled WGS sequence"/>
</dbReference>
<comment type="similarity">
    <text evidence="19">Belongs to the MurB family.</text>
</comment>
<dbReference type="PANTHER" id="PTHR21071:SF4">
    <property type="entry name" value="UDP-N-ACETYLENOLPYRUVOYLGLUCOSAMINE REDUCTASE"/>
    <property type="match status" value="1"/>
</dbReference>
<evidence type="ECO:0000256" key="17">
    <source>
        <dbReference type="ARBA" id="ARBA00031026"/>
    </source>
</evidence>
<dbReference type="GO" id="GO:0008762">
    <property type="term" value="F:UDP-N-acetylmuramate dehydrogenase activity"/>
    <property type="evidence" value="ECO:0007669"/>
    <property type="project" value="UniProtKB-UniRule"/>
</dbReference>
<keyword evidence="13 19" id="KW-0573">Peptidoglycan synthesis</keyword>
<evidence type="ECO:0000256" key="10">
    <source>
        <dbReference type="ARBA" id="ARBA00022827"/>
    </source>
</evidence>
<evidence type="ECO:0000256" key="9">
    <source>
        <dbReference type="ARBA" id="ARBA00022630"/>
    </source>
</evidence>
<evidence type="ECO:0000256" key="14">
    <source>
        <dbReference type="ARBA" id="ARBA00023002"/>
    </source>
</evidence>
<feature type="active site" description="Proton donor" evidence="19">
    <location>
        <position position="236"/>
    </location>
</feature>
<organism evidence="21 22">
    <name type="scientific">Sphingomonas lenta</name>
    <dbReference type="NCBI Taxonomy" id="1141887"/>
    <lineage>
        <taxon>Bacteria</taxon>
        <taxon>Pseudomonadati</taxon>
        <taxon>Pseudomonadota</taxon>
        <taxon>Alphaproteobacteria</taxon>
        <taxon>Sphingomonadales</taxon>
        <taxon>Sphingomonadaceae</taxon>
        <taxon>Sphingomonas</taxon>
    </lineage>
</organism>
<keyword evidence="16 19" id="KW-0961">Cell wall biogenesis/degradation</keyword>
<dbReference type="Gene3D" id="3.30.43.10">
    <property type="entry name" value="Uridine Diphospho-n-acetylenolpyruvylglucosamine Reductase, domain 2"/>
    <property type="match status" value="1"/>
</dbReference>
<keyword evidence="8 19" id="KW-0132">Cell division</keyword>
<keyword evidence="7 19" id="KW-0963">Cytoplasm</keyword>
<proteinExistence type="inferred from homology"/>
<dbReference type="GO" id="GO:0071949">
    <property type="term" value="F:FAD binding"/>
    <property type="evidence" value="ECO:0007669"/>
    <property type="project" value="InterPro"/>
</dbReference>
<dbReference type="NCBIfam" id="TIGR00179">
    <property type="entry name" value="murB"/>
    <property type="match status" value="1"/>
</dbReference>
<evidence type="ECO:0000256" key="12">
    <source>
        <dbReference type="ARBA" id="ARBA00022960"/>
    </source>
</evidence>
<dbReference type="InterPro" id="IPR011601">
    <property type="entry name" value="MurB_C"/>
</dbReference>
<evidence type="ECO:0000256" key="13">
    <source>
        <dbReference type="ARBA" id="ARBA00022984"/>
    </source>
</evidence>
<comment type="cofactor">
    <cofactor evidence="1 19">
        <name>FAD</name>
        <dbReference type="ChEBI" id="CHEBI:57692"/>
    </cofactor>
</comment>
<dbReference type="InterPro" id="IPR036318">
    <property type="entry name" value="FAD-bd_PCMH-like_sf"/>
</dbReference>
<dbReference type="InterPro" id="IPR016166">
    <property type="entry name" value="FAD-bd_PCMH"/>
</dbReference>
<dbReference type="HAMAP" id="MF_00037">
    <property type="entry name" value="MurB"/>
    <property type="match status" value="1"/>
</dbReference>
<dbReference type="GO" id="GO:0051301">
    <property type="term" value="P:cell division"/>
    <property type="evidence" value="ECO:0007669"/>
    <property type="project" value="UniProtKB-KW"/>
</dbReference>
<dbReference type="OrthoDB" id="9804753at2"/>
<dbReference type="EMBL" id="NSLI01000008">
    <property type="protein sequence ID" value="PAX06350.1"/>
    <property type="molecule type" value="Genomic_DNA"/>
</dbReference>
<evidence type="ECO:0000256" key="8">
    <source>
        <dbReference type="ARBA" id="ARBA00022618"/>
    </source>
</evidence>
<keyword evidence="14 19" id="KW-0560">Oxidoreductase</keyword>
<feature type="active site" evidence="19">
    <location>
        <position position="186"/>
    </location>
</feature>
<evidence type="ECO:0000256" key="11">
    <source>
        <dbReference type="ARBA" id="ARBA00022857"/>
    </source>
</evidence>
<dbReference type="GO" id="GO:0071555">
    <property type="term" value="P:cell wall organization"/>
    <property type="evidence" value="ECO:0007669"/>
    <property type="project" value="UniProtKB-KW"/>
</dbReference>
<keyword evidence="10 19" id="KW-0274">FAD</keyword>